<dbReference type="EnsemblPlants" id="AET6Gv20434000.1">
    <property type="protein sequence ID" value="AET6Gv20434000.1"/>
    <property type="gene ID" value="AET6Gv20434000"/>
</dbReference>
<reference evidence="2" key="4">
    <citation type="submission" date="2019-03" db="UniProtKB">
        <authorList>
            <consortium name="EnsemblPlants"/>
        </authorList>
    </citation>
    <scope>IDENTIFICATION</scope>
</reference>
<keyword evidence="3" id="KW-1185">Reference proteome</keyword>
<proteinExistence type="predicted"/>
<reference evidence="2" key="5">
    <citation type="journal article" date="2021" name="G3 (Bethesda)">
        <title>Aegilops tauschii genome assembly Aet v5.0 features greater sequence contiguity and improved annotation.</title>
        <authorList>
            <person name="Wang L."/>
            <person name="Zhu T."/>
            <person name="Rodriguez J.C."/>
            <person name="Deal K.R."/>
            <person name="Dubcovsky J."/>
            <person name="McGuire P.E."/>
            <person name="Lux T."/>
            <person name="Spannagl M."/>
            <person name="Mayer K.F.X."/>
            <person name="Baldrich P."/>
            <person name="Meyers B.C."/>
            <person name="Huo N."/>
            <person name="Gu Y.Q."/>
            <person name="Zhou H."/>
            <person name="Devos K.M."/>
            <person name="Bennetzen J.L."/>
            <person name="Unver T."/>
            <person name="Budak H."/>
            <person name="Gulick P.J."/>
            <person name="Galiba G."/>
            <person name="Kalapos B."/>
            <person name="Nelson D.R."/>
            <person name="Li P."/>
            <person name="You F.M."/>
            <person name="Luo M.C."/>
            <person name="Dvorak J."/>
        </authorList>
    </citation>
    <scope>NUCLEOTIDE SEQUENCE [LARGE SCALE GENOMIC DNA]</scope>
    <source>
        <strain evidence="2">cv. AL8/78</strain>
    </source>
</reference>
<reference evidence="3" key="2">
    <citation type="journal article" date="2017" name="Nat. Plants">
        <title>The Aegilops tauschii genome reveals multiple impacts of transposons.</title>
        <authorList>
            <person name="Zhao G."/>
            <person name="Zou C."/>
            <person name="Li K."/>
            <person name="Wang K."/>
            <person name="Li T."/>
            <person name="Gao L."/>
            <person name="Zhang X."/>
            <person name="Wang H."/>
            <person name="Yang Z."/>
            <person name="Liu X."/>
            <person name="Jiang W."/>
            <person name="Mao L."/>
            <person name="Kong X."/>
            <person name="Jiao Y."/>
            <person name="Jia J."/>
        </authorList>
    </citation>
    <scope>NUCLEOTIDE SEQUENCE [LARGE SCALE GENOMIC DNA]</scope>
    <source>
        <strain evidence="3">cv. AL8/78</strain>
    </source>
</reference>
<sequence length="112" mass="11662">MGFPSTSCPDARTTFTGSTRWNPPPTATDGRQWWLPPPHHSALSSHSTISSLSPQDYTATPRQRIPTSHGHHRPPPPRPPRLQAAAGPAAGAGGDRLQGHGVRGAGAALAGP</sequence>
<name>A0A453NNZ5_AEGTS</name>
<accession>A0A453NNZ5</accession>
<feature type="compositionally biased region" description="Gly residues" evidence="1">
    <location>
        <begin position="90"/>
        <end position="104"/>
    </location>
</feature>
<organism evidence="2 3">
    <name type="scientific">Aegilops tauschii subsp. strangulata</name>
    <name type="common">Goatgrass</name>
    <dbReference type="NCBI Taxonomy" id="200361"/>
    <lineage>
        <taxon>Eukaryota</taxon>
        <taxon>Viridiplantae</taxon>
        <taxon>Streptophyta</taxon>
        <taxon>Embryophyta</taxon>
        <taxon>Tracheophyta</taxon>
        <taxon>Spermatophyta</taxon>
        <taxon>Magnoliopsida</taxon>
        <taxon>Liliopsida</taxon>
        <taxon>Poales</taxon>
        <taxon>Poaceae</taxon>
        <taxon>BOP clade</taxon>
        <taxon>Pooideae</taxon>
        <taxon>Triticodae</taxon>
        <taxon>Triticeae</taxon>
        <taxon>Triticinae</taxon>
        <taxon>Aegilops</taxon>
    </lineage>
</organism>
<evidence type="ECO:0000256" key="1">
    <source>
        <dbReference type="SAM" id="MobiDB-lite"/>
    </source>
</evidence>
<dbReference type="Gramene" id="AET6Gv20434000.1">
    <property type="protein sequence ID" value="AET6Gv20434000.1"/>
    <property type="gene ID" value="AET6Gv20434000"/>
</dbReference>
<dbReference type="Proteomes" id="UP000015105">
    <property type="component" value="Chromosome 6D"/>
</dbReference>
<evidence type="ECO:0000313" key="3">
    <source>
        <dbReference type="Proteomes" id="UP000015105"/>
    </source>
</evidence>
<reference evidence="3" key="1">
    <citation type="journal article" date="2014" name="Science">
        <title>Ancient hybridizations among the ancestral genomes of bread wheat.</title>
        <authorList>
            <consortium name="International Wheat Genome Sequencing Consortium,"/>
            <person name="Marcussen T."/>
            <person name="Sandve S.R."/>
            <person name="Heier L."/>
            <person name="Spannagl M."/>
            <person name="Pfeifer M."/>
            <person name="Jakobsen K.S."/>
            <person name="Wulff B.B."/>
            <person name="Steuernagel B."/>
            <person name="Mayer K.F."/>
            <person name="Olsen O.A."/>
        </authorList>
    </citation>
    <scope>NUCLEOTIDE SEQUENCE [LARGE SCALE GENOMIC DNA]</scope>
    <source>
        <strain evidence="3">cv. AL8/78</strain>
    </source>
</reference>
<dbReference type="AlphaFoldDB" id="A0A453NNZ5"/>
<reference evidence="2" key="3">
    <citation type="journal article" date="2017" name="Nature">
        <title>Genome sequence of the progenitor of the wheat D genome Aegilops tauschii.</title>
        <authorList>
            <person name="Luo M.C."/>
            <person name="Gu Y.Q."/>
            <person name="Puiu D."/>
            <person name="Wang H."/>
            <person name="Twardziok S.O."/>
            <person name="Deal K.R."/>
            <person name="Huo N."/>
            <person name="Zhu T."/>
            <person name="Wang L."/>
            <person name="Wang Y."/>
            <person name="McGuire P.E."/>
            <person name="Liu S."/>
            <person name="Long H."/>
            <person name="Ramasamy R.K."/>
            <person name="Rodriguez J.C."/>
            <person name="Van S.L."/>
            <person name="Yuan L."/>
            <person name="Wang Z."/>
            <person name="Xia Z."/>
            <person name="Xiao L."/>
            <person name="Anderson O.D."/>
            <person name="Ouyang S."/>
            <person name="Liang Y."/>
            <person name="Zimin A.V."/>
            <person name="Pertea G."/>
            <person name="Qi P."/>
            <person name="Bennetzen J.L."/>
            <person name="Dai X."/>
            <person name="Dawson M.W."/>
            <person name="Muller H.G."/>
            <person name="Kugler K."/>
            <person name="Rivarola-Duarte L."/>
            <person name="Spannagl M."/>
            <person name="Mayer K.F.X."/>
            <person name="Lu F.H."/>
            <person name="Bevan M.W."/>
            <person name="Leroy P."/>
            <person name="Li P."/>
            <person name="You F.M."/>
            <person name="Sun Q."/>
            <person name="Liu Z."/>
            <person name="Lyons E."/>
            <person name="Wicker T."/>
            <person name="Salzberg S.L."/>
            <person name="Devos K.M."/>
            <person name="Dvorak J."/>
        </authorList>
    </citation>
    <scope>NUCLEOTIDE SEQUENCE [LARGE SCALE GENOMIC DNA]</scope>
    <source>
        <strain evidence="2">cv. AL8/78</strain>
    </source>
</reference>
<protein>
    <submittedName>
        <fullName evidence="2">Uncharacterized protein</fullName>
    </submittedName>
</protein>
<feature type="compositionally biased region" description="Polar residues" evidence="1">
    <location>
        <begin position="1"/>
        <end position="21"/>
    </location>
</feature>
<evidence type="ECO:0000313" key="2">
    <source>
        <dbReference type="EnsemblPlants" id="AET6Gv20434000.1"/>
    </source>
</evidence>
<feature type="compositionally biased region" description="Low complexity" evidence="1">
    <location>
        <begin position="40"/>
        <end position="53"/>
    </location>
</feature>
<feature type="region of interest" description="Disordered" evidence="1">
    <location>
        <begin position="1"/>
        <end position="112"/>
    </location>
</feature>